<reference evidence="2 3" key="1">
    <citation type="submission" date="2015-04" db="EMBL/GenBank/DDBJ databases">
        <authorList>
            <person name="Syromyatnikov M.Y."/>
            <person name="Popov V.N."/>
        </authorList>
    </citation>
    <scope>NUCLEOTIDE SEQUENCE [LARGE SCALE GENOMIC DNA]</scope>
    <source>
        <strain evidence="2 3">CECT 5292</strain>
    </source>
</reference>
<evidence type="ECO:0000313" key="2">
    <source>
        <dbReference type="EMBL" id="CRK76070.1"/>
    </source>
</evidence>
<dbReference type="AlphaFoldDB" id="A0A0U1NMX1"/>
<accession>A0A0U1NMX1</accession>
<dbReference type="EMBL" id="CVQV01000011">
    <property type="protein sequence ID" value="CRK76070.1"/>
    <property type="molecule type" value="Genomic_DNA"/>
</dbReference>
<protein>
    <recommendedName>
        <fullName evidence="4">DUF2946 domain-containing protein</fullName>
    </recommendedName>
</protein>
<proteinExistence type="predicted"/>
<evidence type="ECO:0008006" key="4">
    <source>
        <dbReference type="Google" id="ProtNLM"/>
    </source>
</evidence>
<dbReference type="STRING" id="282199.GCA_001049735_02126"/>
<gene>
    <name evidence="2" type="ORF">NIG5292_02127</name>
</gene>
<feature type="chain" id="PRO_5006712260" description="DUF2946 domain-containing protein" evidence="1">
    <location>
        <begin position="24"/>
        <end position="112"/>
    </location>
</feature>
<organism evidence="2 3">
    <name type="scientific">Nereida ignava</name>
    <dbReference type="NCBI Taxonomy" id="282199"/>
    <lineage>
        <taxon>Bacteria</taxon>
        <taxon>Pseudomonadati</taxon>
        <taxon>Pseudomonadota</taxon>
        <taxon>Alphaproteobacteria</taxon>
        <taxon>Rhodobacterales</taxon>
        <taxon>Roseobacteraceae</taxon>
        <taxon>Nereida</taxon>
    </lineage>
</organism>
<keyword evidence="1" id="KW-0732">Signal</keyword>
<keyword evidence="3" id="KW-1185">Reference proteome</keyword>
<sequence>MRRISALLLSLLLLVTAQSSAFAHGRMIVADQFVICSGQALRVVNVDVHGNEVSVRDVCPDCVQLSAASIPVAPEVGFNTDVWPVKVVAVRLLAVSKVAPKRSRTRGPPFVV</sequence>
<evidence type="ECO:0000256" key="1">
    <source>
        <dbReference type="SAM" id="SignalP"/>
    </source>
</evidence>
<feature type="signal peptide" evidence="1">
    <location>
        <begin position="1"/>
        <end position="23"/>
    </location>
</feature>
<dbReference type="Proteomes" id="UP000048949">
    <property type="component" value="Unassembled WGS sequence"/>
</dbReference>
<evidence type="ECO:0000313" key="3">
    <source>
        <dbReference type="Proteomes" id="UP000048949"/>
    </source>
</evidence>
<name>A0A0U1NMX1_9RHOB</name>